<dbReference type="RefSeq" id="WP_048506573.1">
    <property type="nucleotide sequence ID" value="NZ_LFND01000003.1"/>
</dbReference>
<proteinExistence type="predicted"/>
<dbReference type="STRING" id="558151.ACM46_10365"/>
<accession>A0A0J7IF43</accession>
<dbReference type="PATRIC" id="fig|558151.6.peg.2190"/>
<name>A0A0J7IF43_9FLAO</name>
<protein>
    <submittedName>
        <fullName evidence="2">Uncharacterized protein</fullName>
    </submittedName>
</protein>
<dbReference type="EMBL" id="LFND01000003">
    <property type="protein sequence ID" value="KMQ64644.1"/>
    <property type="molecule type" value="Genomic_DNA"/>
</dbReference>
<reference evidence="2 3" key="1">
    <citation type="journal article" date="2013" name="Int. J. Syst. Evol. Microbiol.">
        <title>Chryseobacterium angstadtii sp. nov., isolated from a newt tank.</title>
        <authorList>
            <person name="Kirk K.E."/>
            <person name="Hoffman J.A."/>
            <person name="Smith K.A."/>
            <person name="Strahan B.L."/>
            <person name="Failor K.C."/>
            <person name="Krebs J.E."/>
            <person name="Gale A.N."/>
            <person name="Do T.D."/>
            <person name="Sontag T.C."/>
            <person name="Batties A.M."/>
            <person name="Mistiszyn K."/>
            <person name="Newman J.D."/>
        </authorList>
    </citation>
    <scope>NUCLEOTIDE SEQUENCE [LARGE SCALE GENOMIC DNA]</scope>
    <source>
        <strain evidence="2 3">KM</strain>
    </source>
</reference>
<keyword evidence="3" id="KW-1185">Reference proteome</keyword>
<evidence type="ECO:0000313" key="3">
    <source>
        <dbReference type="Proteomes" id="UP000036261"/>
    </source>
</evidence>
<dbReference type="OrthoDB" id="2179558at2"/>
<feature type="coiled-coil region" evidence="1">
    <location>
        <begin position="281"/>
        <end position="308"/>
    </location>
</feature>
<dbReference type="AlphaFoldDB" id="A0A0J7IF43"/>
<organism evidence="2 3">
    <name type="scientific">Chryseobacterium angstadtii</name>
    <dbReference type="NCBI Taxonomy" id="558151"/>
    <lineage>
        <taxon>Bacteria</taxon>
        <taxon>Pseudomonadati</taxon>
        <taxon>Bacteroidota</taxon>
        <taxon>Flavobacteriia</taxon>
        <taxon>Flavobacteriales</taxon>
        <taxon>Weeksellaceae</taxon>
        <taxon>Chryseobacterium group</taxon>
        <taxon>Chryseobacterium</taxon>
    </lineage>
</organism>
<keyword evidence="1" id="KW-0175">Coiled coil</keyword>
<comment type="caution">
    <text evidence="2">The sequence shown here is derived from an EMBL/GenBank/DDBJ whole genome shotgun (WGS) entry which is preliminary data.</text>
</comment>
<dbReference type="Proteomes" id="UP000036261">
    <property type="component" value="Unassembled WGS sequence"/>
</dbReference>
<sequence length="468" mass="53618">MKKITSIGIEIPSNGDNYIKLDSKRSLSESDIVIFSPSFDNSDYSTYESFSASQTYEGKKLYSKSSSVKIIEHSKHWKNEILHFVENGGTVFFILTKREDFYIYTGTKAFSGTGRNQKTTEHVSPFSNYNFISVQTIEFNSASGSFVSPCNNLFIDFHKNFQNYFSYEIYLKGENLQNPIFTTKNKDRILGATIKVKKGCIIFLPNIDLDRKELIKYNPKTHQSIWTPEAIKIGKSFLNNIVEIDKILKKSTEKTPKPDWLKSDAFNLKNVLETEKLIQKNEIIINKKVQENEKLNLLQEEQESLKDLLFESGKLLENAVIKALTILGYKAENYDDGELELDQIILSPEGERFIGECEGKDMKDIDVTKFRQLLDGLNADYEKENINEKAYGLLFGNAQRLIAPDERTLSFTTKCLTGAKREKIGLIKTQDLFGICRIIQENNDSEYAAQCRKAIFEQLGEIIIFPKK</sequence>
<evidence type="ECO:0000313" key="2">
    <source>
        <dbReference type="EMBL" id="KMQ64644.1"/>
    </source>
</evidence>
<gene>
    <name evidence="2" type="ORF">ACM46_10365</name>
</gene>
<evidence type="ECO:0000256" key="1">
    <source>
        <dbReference type="SAM" id="Coils"/>
    </source>
</evidence>